<dbReference type="OrthoDB" id="1933708at2759"/>
<evidence type="ECO:0000256" key="1">
    <source>
        <dbReference type="ARBA" id="ARBA00022679"/>
    </source>
</evidence>
<keyword evidence="3" id="KW-0540">Nuclease</keyword>
<evidence type="ECO:0000313" key="9">
    <source>
        <dbReference type="Proteomes" id="UP000257109"/>
    </source>
</evidence>
<keyword evidence="1" id="KW-0808">Transferase</keyword>
<organism evidence="8 9">
    <name type="scientific">Mucuna pruriens</name>
    <name type="common">Velvet bean</name>
    <name type="synonym">Dolichos pruriens</name>
    <dbReference type="NCBI Taxonomy" id="157652"/>
    <lineage>
        <taxon>Eukaryota</taxon>
        <taxon>Viridiplantae</taxon>
        <taxon>Streptophyta</taxon>
        <taxon>Embryophyta</taxon>
        <taxon>Tracheophyta</taxon>
        <taxon>Spermatophyta</taxon>
        <taxon>Magnoliopsida</taxon>
        <taxon>eudicotyledons</taxon>
        <taxon>Gunneridae</taxon>
        <taxon>Pentapetalae</taxon>
        <taxon>rosids</taxon>
        <taxon>fabids</taxon>
        <taxon>Fabales</taxon>
        <taxon>Fabaceae</taxon>
        <taxon>Papilionoideae</taxon>
        <taxon>50 kb inversion clade</taxon>
        <taxon>NPAAA clade</taxon>
        <taxon>indigoferoid/millettioid clade</taxon>
        <taxon>Phaseoleae</taxon>
        <taxon>Mucuna</taxon>
    </lineage>
</organism>
<accession>A0A371FJS1</accession>
<gene>
    <name evidence="8" type="ORF">CR513_41183</name>
</gene>
<feature type="non-terminal residue" evidence="8">
    <location>
        <position position="1"/>
    </location>
</feature>
<name>A0A371FJS1_MUCPR</name>
<protein>
    <recommendedName>
        <fullName evidence="7">Reverse transcriptase RNase H-like domain-containing protein</fullName>
    </recommendedName>
</protein>
<comment type="caution">
    <text evidence="8">The sequence shown here is derived from an EMBL/GenBank/DDBJ whole genome shotgun (WGS) entry which is preliminary data.</text>
</comment>
<keyword evidence="6" id="KW-0695">RNA-directed DNA polymerase</keyword>
<reference evidence="8" key="1">
    <citation type="submission" date="2018-05" db="EMBL/GenBank/DDBJ databases">
        <title>Draft genome of Mucuna pruriens seed.</title>
        <authorList>
            <person name="Nnadi N.E."/>
            <person name="Vos R."/>
            <person name="Hasami M.H."/>
            <person name="Devisetty U.K."/>
            <person name="Aguiy J.C."/>
        </authorList>
    </citation>
    <scope>NUCLEOTIDE SEQUENCE [LARGE SCALE GENOMIC DNA]</scope>
    <source>
        <strain evidence="8">JCA_2017</strain>
    </source>
</reference>
<evidence type="ECO:0000256" key="4">
    <source>
        <dbReference type="ARBA" id="ARBA00022759"/>
    </source>
</evidence>
<dbReference type="Pfam" id="PF17917">
    <property type="entry name" value="RT_RNaseH"/>
    <property type="match status" value="1"/>
</dbReference>
<dbReference type="GO" id="GO:0003964">
    <property type="term" value="F:RNA-directed DNA polymerase activity"/>
    <property type="evidence" value="ECO:0007669"/>
    <property type="project" value="UniProtKB-KW"/>
</dbReference>
<dbReference type="GO" id="GO:0016787">
    <property type="term" value="F:hydrolase activity"/>
    <property type="evidence" value="ECO:0007669"/>
    <property type="project" value="UniProtKB-KW"/>
</dbReference>
<evidence type="ECO:0000256" key="2">
    <source>
        <dbReference type="ARBA" id="ARBA00022695"/>
    </source>
</evidence>
<dbReference type="AlphaFoldDB" id="A0A371FJS1"/>
<evidence type="ECO:0000256" key="5">
    <source>
        <dbReference type="ARBA" id="ARBA00022801"/>
    </source>
</evidence>
<dbReference type="InterPro" id="IPR041373">
    <property type="entry name" value="RT_RNaseH"/>
</dbReference>
<keyword evidence="4" id="KW-0255">Endonuclease</keyword>
<evidence type="ECO:0000313" key="8">
    <source>
        <dbReference type="EMBL" id="RDX78522.1"/>
    </source>
</evidence>
<evidence type="ECO:0000259" key="7">
    <source>
        <dbReference type="Pfam" id="PF17917"/>
    </source>
</evidence>
<dbReference type="SUPFAM" id="SSF56672">
    <property type="entry name" value="DNA/RNA polymerases"/>
    <property type="match status" value="1"/>
</dbReference>
<dbReference type="Proteomes" id="UP000257109">
    <property type="component" value="Unassembled WGS sequence"/>
</dbReference>
<evidence type="ECO:0000256" key="3">
    <source>
        <dbReference type="ARBA" id="ARBA00022722"/>
    </source>
</evidence>
<sequence>MNYTTTEKELLAIVFASDKFCSYFLGSKIIIFSNHTTLKFLLKKPDRGIDLLSIQDNFPNKQLLPLEMLNLGLPISDLRFCQGHPVHTKKNLKVMLSITYGMIHIFGDSTVARLFAGAFWILRSSQSSIFAIRHSEAATMDQVERLESAQPWVLLAYHFPRCSPICLDLRTVSASRNGHQPKA</sequence>
<keyword evidence="5" id="KW-0378">Hydrolase</keyword>
<dbReference type="EMBL" id="QJKJ01008842">
    <property type="protein sequence ID" value="RDX78522.1"/>
    <property type="molecule type" value="Genomic_DNA"/>
</dbReference>
<dbReference type="GO" id="GO:0004519">
    <property type="term" value="F:endonuclease activity"/>
    <property type="evidence" value="ECO:0007669"/>
    <property type="project" value="UniProtKB-KW"/>
</dbReference>
<dbReference type="InterPro" id="IPR043502">
    <property type="entry name" value="DNA/RNA_pol_sf"/>
</dbReference>
<proteinExistence type="predicted"/>
<keyword evidence="2" id="KW-0548">Nucleotidyltransferase</keyword>
<evidence type="ECO:0000256" key="6">
    <source>
        <dbReference type="ARBA" id="ARBA00022918"/>
    </source>
</evidence>
<keyword evidence="9" id="KW-1185">Reference proteome</keyword>
<feature type="domain" description="Reverse transcriptase RNase H-like" evidence="7">
    <location>
        <begin position="2"/>
        <end position="46"/>
    </location>
</feature>